<keyword evidence="3 6" id="KW-0812">Transmembrane</keyword>
<reference evidence="8 9" key="1">
    <citation type="submission" date="2017-04" db="EMBL/GenBank/DDBJ databases">
        <title>A new member of the family Flavobacteriaceae isolated from ascidians.</title>
        <authorList>
            <person name="Chen L."/>
        </authorList>
    </citation>
    <scope>NUCLEOTIDE SEQUENCE [LARGE SCALE GENOMIC DNA]</scope>
    <source>
        <strain evidence="8 9">HQA918</strain>
    </source>
</reference>
<evidence type="ECO:0000259" key="7">
    <source>
        <dbReference type="Pfam" id="PF06271"/>
    </source>
</evidence>
<sequence length="179" mass="20195">MSNNTITYAGFWPRALALVIDSILIGIVSGGISYLNITQYKDFGLYLSLTLITGLYKPLLEKWFGATLGKMIIGLKVVDYEHKPISFDATFMRSVFHLAPMLFSIPYYYRAFQDQKLVAINDFFEFSIAFSQAFPVLGIVANLSLVITVVEVIVLMTDPDGRFRSLHDRLAKTYVIKTS</sequence>
<dbReference type="OrthoDB" id="1143858at2"/>
<keyword evidence="2" id="KW-1003">Cell membrane</keyword>
<dbReference type="EMBL" id="NBWU01000001">
    <property type="protein sequence ID" value="PCE66690.1"/>
    <property type="molecule type" value="Genomic_DNA"/>
</dbReference>
<comment type="subcellular location">
    <subcellularLocation>
        <location evidence="1">Cell membrane</location>
        <topology evidence="1">Multi-pass membrane protein</topology>
    </subcellularLocation>
</comment>
<feature type="transmembrane region" description="Helical" evidence="6">
    <location>
        <begin position="129"/>
        <end position="155"/>
    </location>
</feature>
<comment type="caution">
    <text evidence="8">The sequence shown here is derived from an EMBL/GenBank/DDBJ whole genome shotgun (WGS) entry which is preliminary data.</text>
</comment>
<feature type="transmembrane region" description="Helical" evidence="6">
    <location>
        <begin position="12"/>
        <end position="37"/>
    </location>
</feature>
<evidence type="ECO:0000313" key="9">
    <source>
        <dbReference type="Proteomes" id="UP000219559"/>
    </source>
</evidence>
<dbReference type="InterPro" id="IPR010432">
    <property type="entry name" value="RDD"/>
</dbReference>
<feature type="transmembrane region" description="Helical" evidence="6">
    <location>
        <begin position="43"/>
        <end position="60"/>
    </location>
</feature>
<dbReference type="AlphaFoldDB" id="A0A2A4GFD8"/>
<keyword evidence="5 6" id="KW-0472">Membrane</keyword>
<evidence type="ECO:0000313" key="8">
    <source>
        <dbReference type="EMBL" id="PCE66690.1"/>
    </source>
</evidence>
<evidence type="ECO:0000256" key="4">
    <source>
        <dbReference type="ARBA" id="ARBA00022989"/>
    </source>
</evidence>
<evidence type="ECO:0000256" key="2">
    <source>
        <dbReference type="ARBA" id="ARBA00022475"/>
    </source>
</evidence>
<evidence type="ECO:0000256" key="3">
    <source>
        <dbReference type="ARBA" id="ARBA00022692"/>
    </source>
</evidence>
<keyword evidence="4 6" id="KW-1133">Transmembrane helix</keyword>
<feature type="domain" description="RDD" evidence="7">
    <location>
        <begin position="8"/>
        <end position="172"/>
    </location>
</feature>
<gene>
    <name evidence="8" type="ORF">B7P33_05205</name>
</gene>
<evidence type="ECO:0000256" key="6">
    <source>
        <dbReference type="SAM" id="Phobius"/>
    </source>
</evidence>
<dbReference type="InterPro" id="IPR051791">
    <property type="entry name" value="Pra-immunoreactive"/>
</dbReference>
<organism evidence="8 9">
    <name type="scientific">Sediminicola luteus</name>
    <dbReference type="NCBI Taxonomy" id="319238"/>
    <lineage>
        <taxon>Bacteria</taxon>
        <taxon>Pseudomonadati</taxon>
        <taxon>Bacteroidota</taxon>
        <taxon>Flavobacteriia</taxon>
        <taxon>Flavobacteriales</taxon>
        <taxon>Flavobacteriaceae</taxon>
        <taxon>Sediminicola</taxon>
    </lineage>
</organism>
<evidence type="ECO:0000256" key="1">
    <source>
        <dbReference type="ARBA" id="ARBA00004651"/>
    </source>
</evidence>
<feature type="transmembrane region" description="Helical" evidence="6">
    <location>
        <begin position="90"/>
        <end position="109"/>
    </location>
</feature>
<keyword evidence="9" id="KW-1185">Reference proteome</keyword>
<dbReference type="Proteomes" id="UP000219559">
    <property type="component" value="Unassembled WGS sequence"/>
</dbReference>
<protein>
    <recommendedName>
        <fullName evidence="7">RDD domain-containing protein</fullName>
    </recommendedName>
</protein>
<dbReference type="GO" id="GO:0005886">
    <property type="term" value="C:plasma membrane"/>
    <property type="evidence" value="ECO:0007669"/>
    <property type="project" value="UniProtKB-SubCell"/>
</dbReference>
<dbReference type="RefSeq" id="WP_097442211.1">
    <property type="nucleotide sequence ID" value="NZ_NBWU01000001.1"/>
</dbReference>
<dbReference type="PANTHER" id="PTHR36115">
    <property type="entry name" value="PROLINE-RICH ANTIGEN HOMOLOG-RELATED"/>
    <property type="match status" value="1"/>
</dbReference>
<evidence type="ECO:0000256" key="5">
    <source>
        <dbReference type="ARBA" id="ARBA00023136"/>
    </source>
</evidence>
<proteinExistence type="predicted"/>
<dbReference type="Pfam" id="PF06271">
    <property type="entry name" value="RDD"/>
    <property type="match status" value="1"/>
</dbReference>
<accession>A0A2A4GFD8</accession>
<name>A0A2A4GFD8_9FLAO</name>